<proteinExistence type="predicted"/>
<dbReference type="AlphaFoldDB" id="A0A0F9MQQ2"/>
<organism evidence="1">
    <name type="scientific">marine sediment metagenome</name>
    <dbReference type="NCBI Taxonomy" id="412755"/>
    <lineage>
        <taxon>unclassified sequences</taxon>
        <taxon>metagenomes</taxon>
        <taxon>ecological metagenomes</taxon>
    </lineage>
</organism>
<protein>
    <submittedName>
        <fullName evidence="1">Uncharacterized protein</fullName>
    </submittedName>
</protein>
<name>A0A0F9MQQ2_9ZZZZ</name>
<dbReference type="EMBL" id="LAZR01009622">
    <property type="protein sequence ID" value="KKM71502.1"/>
    <property type="molecule type" value="Genomic_DNA"/>
</dbReference>
<comment type="caution">
    <text evidence="1">The sequence shown here is derived from an EMBL/GenBank/DDBJ whole genome shotgun (WGS) entry which is preliminary data.</text>
</comment>
<gene>
    <name evidence="1" type="ORF">LCGC14_1429950</name>
</gene>
<sequence length="144" mass="16297">MGDRGGVLIRTEDDFVFLYTHLYGSFLISDVKNGLKKLFNDDKHKIDEADRVAAYIFKEMVENYDSANLVSATISGFGYETLEKYHGLRLEDNTLKEIYGNVNGKDLMDARVLIIIDGEDLIIKNLGGDFLDVTNLKDFMLTSD</sequence>
<accession>A0A0F9MQQ2</accession>
<evidence type="ECO:0000313" key="1">
    <source>
        <dbReference type="EMBL" id="KKM71502.1"/>
    </source>
</evidence>
<reference evidence="1" key="1">
    <citation type="journal article" date="2015" name="Nature">
        <title>Complex archaea that bridge the gap between prokaryotes and eukaryotes.</title>
        <authorList>
            <person name="Spang A."/>
            <person name="Saw J.H."/>
            <person name="Jorgensen S.L."/>
            <person name="Zaremba-Niedzwiedzka K."/>
            <person name="Martijn J."/>
            <person name="Lind A.E."/>
            <person name="van Eijk R."/>
            <person name="Schleper C."/>
            <person name="Guy L."/>
            <person name="Ettema T.J."/>
        </authorList>
    </citation>
    <scope>NUCLEOTIDE SEQUENCE</scope>
</reference>